<feature type="domain" description="SLH" evidence="1">
    <location>
        <begin position="141"/>
        <end position="207"/>
    </location>
</feature>
<gene>
    <name evidence="2" type="ORF">A6M13_03100</name>
</gene>
<evidence type="ECO:0000259" key="1">
    <source>
        <dbReference type="PROSITE" id="PS51272"/>
    </source>
</evidence>
<dbReference type="InterPro" id="IPR051465">
    <property type="entry name" value="Cell_Envelope_Struct_Comp"/>
</dbReference>
<keyword evidence="3" id="KW-1185">Reference proteome</keyword>
<dbReference type="PANTHER" id="PTHR43308:SF5">
    <property type="entry name" value="S-LAYER PROTEIN _ PEPTIDOGLYCAN ENDO-BETA-N-ACETYLGLUCOSAMINIDASE"/>
    <property type="match status" value="1"/>
</dbReference>
<organism evidence="2 3">
    <name type="scientific">Caryophanon tenue</name>
    <dbReference type="NCBI Taxonomy" id="33978"/>
    <lineage>
        <taxon>Bacteria</taxon>
        <taxon>Bacillati</taxon>
        <taxon>Bacillota</taxon>
        <taxon>Bacilli</taxon>
        <taxon>Bacillales</taxon>
        <taxon>Caryophanaceae</taxon>
        <taxon>Caryophanon</taxon>
    </lineage>
</organism>
<dbReference type="STRING" id="33978.A6M13_03100"/>
<dbReference type="RefSeq" id="WP_066545611.1">
    <property type="nucleotide sequence ID" value="NZ_MASJ01000023.1"/>
</dbReference>
<dbReference type="PANTHER" id="PTHR43308">
    <property type="entry name" value="OUTER MEMBRANE PROTEIN ALPHA-RELATED"/>
    <property type="match status" value="1"/>
</dbReference>
<evidence type="ECO:0000313" key="3">
    <source>
        <dbReference type="Proteomes" id="UP000093199"/>
    </source>
</evidence>
<feature type="domain" description="SLH" evidence="1">
    <location>
        <begin position="21"/>
        <end position="84"/>
    </location>
</feature>
<feature type="domain" description="SLH" evidence="1">
    <location>
        <begin position="85"/>
        <end position="139"/>
    </location>
</feature>
<evidence type="ECO:0000313" key="2">
    <source>
        <dbReference type="EMBL" id="OCS84580.1"/>
    </source>
</evidence>
<sequence length="378" mass="42993">MKNIVVGFLTIIIILSIPIQSLANFKDVPSSHSLAIEINNLVDKGIINGYPDNTFRGNELISKKHIAKMLVHALDLPMTNLKNPNYKDVPVTHPYYIEIAAAYTAGIFSDATYFKPDSNISRAFMAKILAKSFSLNSISENGITYVDVAKNSSFHRDIQLVTMNNIAKGFVENGKHVFKPNQLLTRAHFSAFLARALSLKNGKYYPESNQAYYYHNNDTATYGEYIRSWYDEKNVTSKSKEIEAISYYILDEEGNGHYVSIDTYTISQSKWAFQNFYSRQMSLPIILEVPYPFTIGKKVGYRNQRLEILNTDLNVKVAGKTYENVIEIVATTTNFDAQSDGYNQPYTEKIYIAENYGIIGSKNMNGYWSQWLDHIAEK</sequence>
<dbReference type="InterPro" id="IPR001119">
    <property type="entry name" value="SLH_dom"/>
</dbReference>
<proteinExistence type="predicted"/>
<dbReference type="EMBL" id="MASJ01000023">
    <property type="protein sequence ID" value="OCS84580.1"/>
    <property type="molecule type" value="Genomic_DNA"/>
</dbReference>
<accession>A0A1C0YBQ6</accession>
<reference evidence="2 3" key="1">
    <citation type="submission" date="2016-07" db="EMBL/GenBank/DDBJ databases">
        <title>Caryophanon tenue genome sequencing.</title>
        <authorList>
            <person name="Verma A."/>
            <person name="Pal Y."/>
            <person name="Krishnamurthi S."/>
        </authorList>
    </citation>
    <scope>NUCLEOTIDE SEQUENCE [LARGE SCALE GENOMIC DNA]</scope>
    <source>
        <strain evidence="2 3">DSM 14152</strain>
    </source>
</reference>
<dbReference type="Pfam" id="PF00395">
    <property type="entry name" value="SLH"/>
    <property type="match status" value="2"/>
</dbReference>
<dbReference type="PROSITE" id="PS51272">
    <property type="entry name" value="SLH"/>
    <property type="match status" value="3"/>
</dbReference>
<dbReference type="AlphaFoldDB" id="A0A1C0YBQ6"/>
<dbReference type="Proteomes" id="UP000093199">
    <property type="component" value="Unassembled WGS sequence"/>
</dbReference>
<name>A0A1C0YBQ6_9BACL</name>
<protein>
    <recommendedName>
        <fullName evidence="1">SLH domain-containing protein</fullName>
    </recommendedName>
</protein>
<comment type="caution">
    <text evidence="2">The sequence shown here is derived from an EMBL/GenBank/DDBJ whole genome shotgun (WGS) entry which is preliminary data.</text>
</comment>
<dbReference type="OrthoDB" id="5845122at2"/>